<evidence type="ECO:0000256" key="3">
    <source>
        <dbReference type="ARBA" id="ARBA00022989"/>
    </source>
</evidence>
<comment type="caution">
    <text evidence="5">Lacks conserved residue(s) required for the propagation of feature annotation.</text>
</comment>
<dbReference type="PANTHER" id="PTHR39344">
    <property type="entry name" value="UPF0182 PROTEIN SLL1060"/>
    <property type="match status" value="1"/>
</dbReference>
<keyword evidence="2 5" id="KW-0812">Transmembrane</keyword>
<dbReference type="Pfam" id="PF03699">
    <property type="entry name" value="UPF0182"/>
    <property type="match status" value="1"/>
</dbReference>
<feature type="transmembrane region" description="Helical" evidence="5">
    <location>
        <begin position="167"/>
        <end position="190"/>
    </location>
</feature>
<feature type="compositionally biased region" description="Low complexity" evidence="6">
    <location>
        <begin position="978"/>
        <end position="1001"/>
    </location>
</feature>
<dbReference type="GO" id="GO:0005886">
    <property type="term" value="C:plasma membrane"/>
    <property type="evidence" value="ECO:0007669"/>
    <property type="project" value="UniProtKB-SubCell"/>
</dbReference>
<comment type="subcellular location">
    <subcellularLocation>
        <location evidence="5">Cell membrane</location>
        <topology evidence="5">Multi-pass membrane protein</topology>
    </subcellularLocation>
</comment>
<dbReference type="HAMAP" id="MF_01600">
    <property type="entry name" value="UPF0182"/>
    <property type="match status" value="1"/>
</dbReference>
<protein>
    <recommendedName>
        <fullName evidence="5">UPF0182 protein BDK92_2766</fullName>
    </recommendedName>
</protein>
<keyword evidence="4 5" id="KW-0472">Membrane</keyword>
<comment type="caution">
    <text evidence="7">The sequence shown here is derived from an EMBL/GenBank/DDBJ whole genome shotgun (WGS) entry which is preliminary data.</text>
</comment>
<evidence type="ECO:0000256" key="5">
    <source>
        <dbReference type="HAMAP-Rule" id="MF_01600"/>
    </source>
</evidence>
<feature type="region of interest" description="Disordered" evidence="6">
    <location>
        <begin position="978"/>
        <end position="1010"/>
    </location>
</feature>
<dbReference type="PANTHER" id="PTHR39344:SF1">
    <property type="entry name" value="UPF0182 PROTEIN SLL1060"/>
    <property type="match status" value="1"/>
</dbReference>
<dbReference type="GO" id="GO:0005576">
    <property type="term" value="C:extracellular region"/>
    <property type="evidence" value="ECO:0007669"/>
    <property type="project" value="TreeGrafter"/>
</dbReference>
<dbReference type="EMBL" id="RBKT01000001">
    <property type="protein sequence ID" value="RKR88438.1"/>
    <property type="molecule type" value="Genomic_DNA"/>
</dbReference>
<gene>
    <name evidence="7" type="ORF">BDK92_2766</name>
</gene>
<dbReference type="NCBIfam" id="NF000825">
    <property type="entry name" value="PRK00068.1"/>
    <property type="match status" value="1"/>
</dbReference>
<keyword evidence="3 5" id="KW-1133">Transmembrane helix</keyword>
<reference evidence="7 8" key="1">
    <citation type="submission" date="2018-10" db="EMBL/GenBank/DDBJ databases">
        <title>Sequencing the genomes of 1000 actinobacteria strains.</title>
        <authorList>
            <person name="Klenk H.-P."/>
        </authorList>
    </citation>
    <scope>NUCLEOTIDE SEQUENCE [LARGE SCALE GENOMIC DNA]</scope>
    <source>
        <strain evidence="7 8">DSM 45175</strain>
    </source>
</reference>
<dbReference type="AlphaFoldDB" id="A0A495JIP3"/>
<feature type="transmembrane region" description="Helical" evidence="5">
    <location>
        <begin position="259"/>
        <end position="279"/>
    </location>
</feature>
<sequence>MRSSPLPRMSRRGRVTVGVLVGVFLLFTLLGWGVQAWTDWLWFDEVRFTQVFTDVLVTRILLFAAVGLAMAVVVGGNLWLAYRLRPVLRPHSAEQATLERYRMVLAPRIGAWISALAVIVGLFAGLSAQSRWSQWLLFRNGGSFGVKDPEFGIDIGFYVFQFPFWRYLLGVGFTAVVLSVIGALAVHYIFGGVRLQGVGDRMTNAARAHLTTLVAVFVLLKAIAYVLDRRAMLLEFNESVNTYGAGYADINALLPAKEILAYISVVVAIAIIVFSNAVMRNLVWPGISLALLGISAVAIGGIYPWAVQTFEVKPSLKDKESQYIQRSIEATRASFGLAATQTAPYGAGNLKPPATLATDTSVVPNIRLLDPQLISETYTQLQQVRGFYDFGPKLDIDRYTVNGATQDYVVGMREINYGELTTQQSNWINRHTVFTHGYGLVSAPANQVVCGGQPFFVSGFLGDQAQQTCSSSTEQIPAQQPRIYYGEQMDDSDYAIVGQTDSNRNVEFDRPTGGESENGGGQTYTYTGSGGVEIGSFTRKLLYAIKEQESNFLLSAAVNENSKLLYVRNPRDRVEKVAPFLTLDGDPYPALIDGRIQWIIDGYTTAATYPYAEQVNLQTETADELTGRGTFQLARENVNYIRNSVKATVDAYDGTVKLYEFDEADPVLKAWNKAFGGDLVVPKSQIPADLAAHFRYPADLFKVQRNLLAKFHVTDPSEFFSGQDFWEVPNVPDAPDTGQRQPPYYLFTQLPGQESPRFQLTSAVTPASRQNLAALISGSYVNGQPQLQVLELPDQTAVSGPVQVHQKMTNNATIRQELNLLSSNQAQVQYGNLLSLPFGDGMLYVEPVYVKSNQQNAYPLLQRVLLSYGDGGEYVVLANNLQDGIKQLVEQGKTAPGTTPPPGGTPPPPPSDNPPATPNPGATPSAPPALTGELAVAAQKVQAAIAEVQAAQASGDVERWGKSLKTLDSALTEFQAAQRAAGIAGASPTPSAATPQTGTTPSAPPATPSG</sequence>
<comment type="similarity">
    <text evidence="5">Belongs to the UPF0182 family.</text>
</comment>
<evidence type="ECO:0000256" key="1">
    <source>
        <dbReference type="ARBA" id="ARBA00022475"/>
    </source>
</evidence>
<evidence type="ECO:0000256" key="6">
    <source>
        <dbReference type="SAM" id="MobiDB-lite"/>
    </source>
</evidence>
<feature type="region of interest" description="Disordered" evidence="6">
    <location>
        <begin position="504"/>
        <end position="525"/>
    </location>
</feature>
<feature type="transmembrane region" description="Helical" evidence="5">
    <location>
        <begin position="109"/>
        <end position="128"/>
    </location>
</feature>
<keyword evidence="1 5" id="KW-1003">Cell membrane</keyword>
<dbReference type="Proteomes" id="UP000277671">
    <property type="component" value="Unassembled WGS sequence"/>
</dbReference>
<evidence type="ECO:0000256" key="2">
    <source>
        <dbReference type="ARBA" id="ARBA00022692"/>
    </source>
</evidence>
<dbReference type="RefSeq" id="WP_246017023.1">
    <property type="nucleotide sequence ID" value="NZ_RBKT01000001.1"/>
</dbReference>
<dbReference type="InterPro" id="IPR005372">
    <property type="entry name" value="UPF0182"/>
</dbReference>
<feature type="transmembrane region" description="Helical" evidence="5">
    <location>
        <begin position="210"/>
        <end position="227"/>
    </location>
</feature>
<feature type="transmembrane region" description="Helical" evidence="5">
    <location>
        <begin position="286"/>
        <end position="306"/>
    </location>
</feature>
<feature type="transmembrane region" description="Helical" evidence="5">
    <location>
        <begin position="60"/>
        <end position="82"/>
    </location>
</feature>
<feature type="region of interest" description="Disordered" evidence="6">
    <location>
        <begin position="892"/>
        <end position="929"/>
    </location>
</feature>
<keyword evidence="8" id="KW-1185">Reference proteome</keyword>
<evidence type="ECO:0000313" key="8">
    <source>
        <dbReference type="Proteomes" id="UP000277671"/>
    </source>
</evidence>
<proteinExistence type="inferred from homology"/>
<accession>A0A495JIP3</accession>
<feature type="compositionally biased region" description="Gly residues" evidence="6">
    <location>
        <begin position="516"/>
        <end position="525"/>
    </location>
</feature>
<organism evidence="7 8">
    <name type="scientific">Micromonospora pisi</name>
    <dbReference type="NCBI Taxonomy" id="589240"/>
    <lineage>
        <taxon>Bacteria</taxon>
        <taxon>Bacillati</taxon>
        <taxon>Actinomycetota</taxon>
        <taxon>Actinomycetes</taxon>
        <taxon>Micromonosporales</taxon>
        <taxon>Micromonosporaceae</taxon>
        <taxon>Micromonospora</taxon>
    </lineage>
</organism>
<feature type="compositionally biased region" description="Pro residues" evidence="6">
    <location>
        <begin position="898"/>
        <end position="918"/>
    </location>
</feature>
<evidence type="ECO:0000256" key="4">
    <source>
        <dbReference type="ARBA" id="ARBA00023136"/>
    </source>
</evidence>
<name>A0A495JIP3_9ACTN</name>
<evidence type="ECO:0000313" key="7">
    <source>
        <dbReference type="EMBL" id="RKR88438.1"/>
    </source>
</evidence>